<feature type="transmembrane region" description="Helical" evidence="2">
    <location>
        <begin position="111"/>
        <end position="135"/>
    </location>
</feature>
<sequence length="373" mass="42066">MAALSGMYLLQKLVFQDVDCITLDKPLARYYTSIFIKPYTRCNAFIVGLLLAYLINKKPKLMINILKKYTKFVWIAALATCLLVVYGLNSYTKVKTISTAELVLYSAFSRLGWSVAVAIMIFMCLIDHGGVVQWFLSQPFWAPVGRLSYSAFLVSPLVVLYLYTTARQTFHLTGYNLFYFSIGCTTMTLIVSFAFHLLFEAPLLTLRRLWIQNGNSEYHLAGAIEITNGKRQNVRLYEISPKKESTGLLDKEQSSFPHETPDTRRQSDIVPTGNDGNTGSTDVEVNGDNFLVLGKILPKSRGFVFKLEKSKINSAIDQFEKRLELVNLCQCIHDSLALSKNKSLFNKIEALGANLVHKSGKLGFLDTRRNISF</sequence>
<evidence type="ECO:0000313" key="3">
    <source>
        <dbReference type="Proteomes" id="UP000887565"/>
    </source>
</evidence>
<keyword evidence="2" id="KW-0812">Transmembrane</keyword>
<dbReference type="Proteomes" id="UP000887565">
    <property type="component" value="Unplaced"/>
</dbReference>
<keyword evidence="2" id="KW-1133">Transmembrane helix</keyword>
<keyword evidence="2" id="KW-0472">Membrane</keyword>
<feature type="compositionally biased region" description="Basic and acidic residues" evidence="1">
    <location>
        <begin position="244"/>
        <end position="267"/>
    </location>
</feature>
<dbReference type="AlphaFoldDB" id="A0A915JD76"/>
<reference evidence="4" key="1">
    <citation type="submission" date="2022-11" db="UniProtKB">
        <authorList>
            <consortium name="WormBaseParasite"/>
        </authorList>
    </citation>
    <scope>IDENTIFICATION</scope>
</reference>
<accession>A0A915JD76</accession>
<evidence type="ECO:0000313" key="4">
    <source>
        <dbReference type="WBParaSite" id="nRc.2.0.1.t23571-RA"/>
    </source>
</evidence>
<protein>
    <submittedName>
        <fullName evidence="4">Uncharacterized protein</fullName>
    </submittedName>
</protein>
<proteinExistence type="predicted"/>
<evidence type="ECO:0000256" key="1">
    <source>
        <dbReference type="SAM" id="MobiDB-lite"/>
    </source>
</evidence>
<keyword evidence="3" id="KW-1185">Reference proteome</keyword>
<organism evidence="3 4">
    <name type="scientific">Romanomermis culicivorax</name>
    <name type="common">Nematode worm</name>
    <dbReference type="NCBI Taxonomy" id="13658"/>
    <lineage>
        <taxon>Eukaryota</taxon>
        <taxon>Metazoa</taxon>
        <taxon>Ecdysozoa</taxon>
        <taxon>Nematoda</taxon>
        <taxon>Enoplea</taxon>
        <taxon>Dorylaimia</taxon>
        <taxon>Mermithida</taxon>
        <taxon>Mermithoidea</taxon>
        <taxon>Mermithidae</taxon>
        <taxon>Romanomermis</taxon>
    </lineage>
</organism>
<dbReference type="PANTHER" id="PTHR11161">
    <property type="entry name" value="O-ACYLTRANSFERASE"/>
    <property type="match status" value="1"/>
</dbReference>
<dbReference type="PANTHER" id="PTHR11161:SF0">
    <property type="entry name" value="O-ACYLTRANSFERASE LIKE PROTEIN"/>
    <property type="match status" value="1"/>
</dbReference>
<feature type="transmembrane region" description="Helical" evidence="2">
    <location>
        <begin position="72"/>
        <end position="91"/>
    </location>
</feature>
<name>A0A915JD76_ROMCU</name>
<dbReference type="InterPro" id="IPR052728">
    <property type="entry name" value="O2_lipid_transport_reg"/>
</dbReference>
<feature type="transmembrane region" description="Helical" evidence="2">
    <location>
        <begin position="147"/>
        <end position="166"/>
    </location>
</feature>
<feature type="region of interest" description="Disordered" evidence="1">
    <location>
        <begin position="244"/>
        <end position="281"/>
    </location>
</feature>
<feature type="transmembrane region" description="Helical" evidence="2">
    <location>
        <begin position="178"/>
        <end position="199"/>
    </location>
</feature>
<feature type="transmembrane region" description="Helical" evidence="2">
    <location>
        <begin position="38"/>
        <end position="56"/>
    </location>
</feature>
<dbReference type="WBParaSite" id="nRc.2.0.1.t23571-RA">
    <property type="protein sequence ID" value="nRc.2.0.1.t23571-RA"/>
    <property type="gene ID" value="nRc.2.0.1.g23571"/>
</dbReference>
<evidence type="ECO:0000256" key="2">
    <source>
        <dbReference type="SAM" id="Phobius"/>
    </source>
</evidence>